<evidence type="ECO:0000313" key="3">
    <source>
        <dbReference type="EnsemblMetazoa" id="AALFPA23_008391.P11320"/>
    </source>
</evidence>
<dbReference type="Proteomes" id="UP000069940">
    <property type="component" value="Unassembled WGS sequence"/>
</dbReference>
<accession>A0ABM1YEB6</accession>
<reference evidence="3" key="2">
    <citation type="submission" date="2025-05" db="UniProtKB">
        <authorList>
            <consortium name="EnsemblMetazoa"/>
        </authorList>
    </citation>
    <scope>IDENTIFICATION</scope>
    <source>
        <strain evidence="3">Foshan</strain>
    </source>
</reference>
<proteinExistence type="predicted"/>
<feature type="chain" id="PRO_5047394206" description="Secreted protein" evidence="2">
    <location>
        <begin position="33"/>
        <end position="162"/>
    </location>
</feature>
<feature type="signal peptide" evidence="2">
    <location>
        <begin position="1"/>
        <end position="32"/>
    </location>
</feature>
<reference evidence="4" key="1">
    <citation type="journal article" date="2015" name="Proc. Natl. Acad. Sci. U.S.A.">
        <title>Genome sequence of the Asian Tiger mosquito, Aedes albopictus, reveals insights into its biology, genetics, and evolution.</title>
        <authorList>
            <person name="Chen X.G."/>
            <person name="Jiang X."/>
            <person name="Gu J."/>
            <person name="Xu M."/>
            <person name="Wu Y."/>
            <person name="Deng Y."/>
            <person name="Zhang C."/>
            <person name="Bonizzoni M."/>
            <person name="Dermauw W."/>
            <person name="Vontas J."/>
            <person name="Armbruster P."/>
            <person name="Huang X."/>
            <person name="Yang Y."/>
            <person name="Zhang H."/>
            <person name="He W."/>
            <person name="Peng H."/>
            <person name="Liu Y."/>
            <person name="Wu K."/>
            <person name="Chen J."/>
            <person name="Lirakis M."/>
            <person name="Topalis P."/>
            <person name="Van Leeuwen T."/>
            <person name="Hall A.B."/>
            <person name="Jiang X."/>
            <person name="Thorpe C."/>
            <person name="Mueller R.L."/>
            <person name="Sun C."/>
            <person name="Waterhouse R.M."/>
            <person name="Yan G."/>
            <person name="Tu Z.J."/>
            <person name="Fang X."/>
            <person name="James A.A."/>
        </authorList>
    </citation>
    <scope>NUCLEOTIDE SEQUENCE [LARGE SCALE GENOMIC DNA]</scope>
    <source>
        <strain evidence="4">Foshan</strain>
    </source>
</reference>
<evidence type="ECO:0008006" key="5">
    <source>
        <dbReference type="Google" id="ProtNLM"/>
    </source>
</evidence>
<organism evidence="3 4">
    <name type="scientific">Aedes albopictus</name>
    <name type="common">Asian tiger mosquito</name>
    <name type="synonym">Stegomyia albopicta</name>
    <dbReference type="NCBI Taxonomy" id="7160"/>
    <lineage>
        <taxon>Eukaryota</taxon>
        <taxon>Metazoa</taxon>
        <taxon>Ecdysozoa</taxon>
        <taxon>Arthropoda</taxon>
        <taxon>Hexapoda</taxon>
        <taxon>Insecta</taxon>
        <taxon>Pterygota</taxon>
        <taxon>Neoptera</taxon>
        <taxon>Endopterygota</taxon>
        <taxon>Diptera</taxon>
        <taxon>Nematocera</taxon>
        <taxon>Culicoidea</taxon>
        <taxon>Culicidae</taxon>
        <taxon>Culicinae</taxon>
        <taxon>Aedini</taxon>
        <taxon>Aedes</taxon>
        <taxon>Stegomyia</taxon>
    </lineage>
</organism>
<keyword evidence="4" id="KW-1185">Reference proteome</keyword>
<keyword evidence="2" id="KW-0732">Signal</keyword>
<feature type="region of interest" description="Disordered" evidence="1">
    <location>
        <begin position="48"/>
        <end position="73"/>
    </location>
</feature>
<dbReference type="GeneID" id="115261430"/>
<dbReference type="EnsemblMetazoa" id="AALFPA23_008391.R11320">
    <property type="protein sequence ID" value="AALFPA23_008391.P11320"/>
    <property type="gene ID" value="AALFPA23_008391"/>
</dbReference>
<feature type="compositionally biased region" description="Basic residues" evidence="1">
    <location>
        <begin position="153"/>
        <end position="162"/>
    </location>
</feature>
<sequence>MKMARLPKNAAFAVVCLLHLLILSGQWQSTSAISSSSVSSSVTGAVAGGNSSENVLQTAETSSPGTTGGPVGTKRTCSNVHSIFEQRGFNTANMPTDPVTGSSAFPYLLPELLVQLTFGFFFFKYPCFSFMNAPCCARQHQSPTEAQRATASKGRRSSSRKA</sequence>
<evidence type="ECO:0000256" key="1">
    <source>
        <dbReference type="SAM" id="MobiDB-lite"/>
    </source>
</evidence>
<name>A0ABM1YEB6_AEDAL</name>
<protein>
    <recommendedName>
        <fullName evidence="5">Secreted protein</fullName>
    </recommendedName>
</protein>
<feature type="region of interest" description="Disordered" evidence="1">
    <location>
        <begin position="141"/>
        <end position="162"/>
    </location>
</feature>
<dbReference type="RefSeq" id="XP_062713185.1">
    <property type="nucleotide sequence ID" value="XM_062857201.1"/>
</dbReference>
<evidence type="ECO:0000313" key="4">
    <source>
        <dbReference type="Proteomes" id="UP000069940"/>
    </source>
</evidence>
<evidence type="ECO:0000256" key="2">
    <source>
        <dbReference type="SAM" id="SignalP"/>
    </source>
</evidence>